<dbReference type="Pfam" id="PF25023">
    <property type="entry name" value="TEN_YD-shell"/>
    <property type="match status" value="1"/>
</dbReference>
<keyword evidence="5" id="KW-1185">Reference proteome</keyword>
<dbReference type="NCBIfam" id="TIGR01643">
    <property type="entry name" value="YD_repeat_2x"/>
    <property type="match status" value="1"/>
</dbReference>
<gene>
    <name evidence="4" type="ORF">ACFFRO_27660</name>
</gene>
<dbReference type="RefSeq" id="WP_385860120.1">
    <property type="nucleotide sequence ID" value="NZ_JBHMAR010000061.1"/>
</dbReference>
<dbReference type="Proteomes" id="UP001589703">
    <property type="component" value="Unassembled WGS sequence"/>
</dbReference>
<feature type="domain" description="Teneurin-like YD-shell" evidence="3">
    <location>
        <begin position="67"/>
        <end position="242"/>
    </location>
</feature>
<evidence type="ECO:0000313" key="5">
    <source>
        <dbReference type="Proteomes" id="UP001589703"/>
    </source>
</evidence>
<reference evidence="4 5" key="1">
    <citation type="submission" date="2024-09" db="EMBL/GenBank/DDBJ databases">
        <authorList>
            <person name="Sun Q."/>
            <person name="Mori K."/>
        </authorList>
    </citation>
    <scope>NUCLEOTIDE SEQUENCE [LARGE SCALE GENOMIC DNA]</scope>
    <source>
        <strain evidence="4 5">JCM 10918</strain>
    </source>
</reference>
<feature type="region of interest" description="Disordered" evidence="2">
    <location>
        <begin position="240"/>
        <end position="326"/>
    </location>
</feature>
<evidence type="ECO:0000313" key="4">
    <source>
        <dbReference type="EMBL" id="MFB9738856.1"/>
    </source>
</evidence>
<evidence type="ECO:0000259" key="3">
    <source>
        <dbReference type="Pfam" id="PF25023"/>
    </source>
</evidence>
<evidence type="ECO:0000256" key="1">
    <source>
        <dbReference type="ARBA" id="ARBA00022737"/>
    </source>
</evidence>
<evidence type="ECO:0000256" key="2">
    <source>
        <dbReference type="SAM" id="MobiDB-lite"/>
    </source>
</evidence>
<accession>A0ABV5VM22</accession>
<feature type="compositionally biased region" description="Low complexity" evidence="2">
    <location>
        <begin position="256"/>
        <end position="271"/>
    </location>
</feature>
<organism evidence="4 5">
    <name type="scientific">Streptomyces thermocoprophilus</name>
    <dbReference type="NCBI Taxonomy" id="78356"/>
    <lineage>
        <taxon>Bacteria</taxon>
        <taxon>Bacillati</taxon>
        <taxon>Actinomycetota</taxon>
        <taxon>Actinomycetes</taxon>
        <taxon>Kitasatosporales</taxon>
        <taxon>Streptomycetaceae</taxon>
        <taxon>Streptomyces</taxon>
    </lineage>
</organism>
<proteinExistence type="predicted"/>
<name>A0ABV5VM22_9ACTN</name>
<protein>
    <recommendedName>
        <fullName evidence="3">Teneurin-like YD-shell domain-containing protein</fullName>
    </recommendedName>
</protein>
<dbReference type="EMBL" id="JBHMAR010000061">
    <property type="protein sequence ID" value="MFB9738856.1"/>
    <property type="molecule type" value="Genomic_DNA"/>
</dbReference>
<dbReference type="InterPro" id="IPR006530">
    <property type="entry name" value="YD"/>
</dbReference>
<feature type="compositionally biased region" description="Basic residues" evidence="2">
    <location>
        <begin position="291"/>
        <end position="303"/>
    </location>
</feature>
<comment type="caution">
    <text evidence="4">The sequence shown here is derived from an EMBL/GenBank/DDBJ whole genome shotgun (WGS) entry which is preliminary data.</text>
</comment>
<keyword evidence="1" id="KW-0677">Repeat</keyword>
<sequence length="326" mass="34697">MSSWATACPGSLSIGGQMKPGAGTGTSYKDIWLYVIDEAGNFVLQQEIERTAADDPAGAAGRLTLHDKVGNRLTSTRGGTTTGHTYDAADQLTSTTTGTTTTAYAYDGEGNRTKAGTDTYSYDLAGHIAPATVAGHTCTYDHDAAGNQIATAENGTVTGRNQWHPNAPLPLLAGEYDGVGALKQSYRYDPLGQPAATESGSGALFHYHHDTQGSPVDVTDSTGTLLQRWAYAPFGTRVLDTTADGAPDTPRPPRAPATSPRPATSTCTPASTTPPPAASTGPTCHAERRQPVRLRVRLRRQPAHRSDRPQRTHPRRSRRRAGRQHR</sequence>
<feature type="compositionally biased region" description="Basic residues" evidence="2">
    <location>
        <begin position="311"/>
        <end position="326"/>
    </location>
</feature>
<dbReference type="Gene3D" id="2.180.10.10">
    <property type="entry name" value="RHS repeat-associated core"/>
    <property type="match status" value="1"/>
</dbReference>
<dbReference type="InterPro" id="IPR056823">
    <property type="entry name" value="TEN-like_YD-shell"/>
</dbReference>